<dbReference type="EMBL" id="VSSQ01046241">
    <property type="protein sequence ID" value="MPN00202.1"/>
    <property type="molecule type" value="Genomic_DNA"/>
</dbReference>
<sequence length="75" mass="8367">MIHCCHICEIGLVVGHEKHVGIGQIHQIFGSADFQFVEAVEPSVGNDAQNENDGSFQEVKMPKSVCENVFLRHYL</sequence>
<reference evidence="1" key="1">
    <citation type="submission" date="2019-08" db="EMBL/GenBank/DDBJ databases">
        <authorList>
            <person name="Kucharzyk K."/>
            <person name="Murdoch R.W."/>
            <person name="Higgins S."/>
            <person name="Loffler F."/>
        </authorList>
    </citation>
    <scope>NUCLEOTIDE SEQUENCE</scope>
</reference>
<evidence type="ECO:0000313" key="1">
    <source>
        <dbReference type="EMBL" id="MPN00202.1"/>
    </source>
</evidence>
<accession>A0A645EFY8</accession>
<comment type="caution">
    <text evidence="1">The sequence shown here is derived from an EMBL/GenBank/DDBJ whole genome shotgun (WGS) entry which is preliminary data.</text>
</comment>
<organism evidence="1">
    <name type="scientific">bioreactor metagenome</name>
    <dbReference type="NCBI Taxonomy" id="1076179"/>
    <lineage>
        <taxon>unclassified sequences</taxon>
        <taxon>metagenomes</taxon>
        <taxon>ecological metagenomes</taxon>
    </lineage>
</organism>
<protein>
    <submittedName>
        <fullName evidence="1">Uncharacterized protein</fullName>
    </submittedName>
</protein>
<name>A0A645EFY8_9ZZZZ</name>
<proteinExistence type="predicted"/>
<dbReference type="AlphaFoldDB" id="A0A645EFY8"/>
<gene>
    <name evidence="1" type="ORF">SDC9_147396</name>
</gene>